<name>A0AA36GIB7_9BILA</name>
<dbReference type="InterPro" id="IPR002601">
    <property type="entry name" value="C6_domain"/>
</dbReference>
<dbReference type="PANTHER" id="PTHR21629">
    <property type="entry name" value="C6 DOMAIN-CONTAINING PROTEIN"/>
    <property type="match status" value="1"/>
</dbReference>
<evidence type="ECO:0000259" key="1">
    <source>
        <dbReference type="SMART" id="SM01048"/>
    </source>
</evidence>
<protein>
    <recommendedName>
        <fullName evidence="1">C6 domain-containing protein</fullName>
    </recommendedName>
</protein>
<dbReference type="PANTHER" id="PTHR21629:SF5">
    <property type="entry name" value="C6 DOMAIN-CONTAINING PROTEIN"/>
    <property type="match status" value="1"/>
</dbReference>
<dbReference type="EMBL" id="CATQJA010002708">
    <property type="protein sequence ID" value="CAJ0586507.1"/>
    <property type="molecule type" value="Genomic_DNA"/>
</dbReference>
<gene>
    <name evidence="2" type="ORF">MSPICULIGERA_LOCUS24511</name>
</gene>
<dbReference type="AlphaFoldDB" id="A0AA36GIB7"/>
<feature type="non-terminal residue" evidence="2">
    <location>
        <position position="1"/>
    </location>
</feature>
<accession>A0AA36GIB7</accession>
<keyword evidence="3" id="KW-1185">Reference proteome</keyword>
<reference evidence="2" key="1">
    <citation type="submission" date="2023-06" db="EMBL/GenBank/DDBJ databases">
        <authorList>
            <person name="Delattre M."/>
        </authorList>
    </citation>
    <scope>NUCLEOTIDE SEQUENCE</scope>
    <source>
        <strain evidence="2">AF72</strain>
    </source>
</reference>
<feature type="domain" description="C6" evidence="1">
    <location>
        <begin position="42"/>
        <end position="141"/>
    </location>
</feature>
<organism evidence="2 3">
    <name type="scientific">Mesorhabditis spiculigera</name>
    <dbReference type="NCBI Taxonomy" id="96644"/>
    <lineage>
        <taxon>Eukaryota</taxon>
        <taxon>Metazoa</taxon>
        <taxon>Ecdysozoa</taxon>
        <taxon>Nematoda</taxon>
        <taxon>Chromadorea</taxon>
        <taxon>Rhabditida</taxon>
        <taxon>Rhabditina</taxon>
        <taxon>Rhabditomorpha</taxon>
        <taxon>Rhabditoidea</taxon>
        <taxon>Rhabditidae</taxon>
        <taxon>Mesorhabditinae</taxon>
        <taxon>Mesorhabditis</taxon>
    </lineage>
</organism>
<proteinExistence type="predicted"/>
<evidence type="ECO:0000313" key="2">
    <source>
        <dbReference type="EMBL" id="CAJ0586507.1"/>
    </source>
</evidence>
<dbReference type="SMART" id="SM01048">
    <property type="entry name" value="C6"/>
    <property type="match status" value="1"/>
</dbReference>
<dbReference type="Proteomes" id="UP001177023">
    <property type="component" value="Unassembled WGS sequence"/>
</dbReference>
<sequence length="146" mass="16114">MPDDAENDKETDDIHINNYDHYNDDDKCNKSQEAKFQSSSGCASCRPEQITIDNSTTEFTIPFASDIISVDDTTGCKIRTFTCTGITLNVVIISVNFDDYTQGDITSTSVSFQCNADGVWQYTVDPNEPLLSTFIVNSVLCEDVGP</sequence>
<evidence type="ECO:0000313" key="3">
    <source>
        <dbReference type="Proteomes" id="UP001177023"/>
    </source>
</evidence>
<comment type="caution">
    <text evidence="2">The sequence shown here is derived from an EMBL/GenBank/DDBJ whole genome shotgun (WGS) entry which is preliminary data.</text>
</comment>